<feature type="transmembrane region" description="Helical" evidence="5">
    <location>
        <begin position="132"/>
        <end position="157"/>
    </location>
</feature>
<evidence type="ECO:0000256" key="4">
    <source>
        <dbReference type="ARBA" id="ARBA00023136"/>
    </source>
</evidence>
<keyword evidence="8" id="KW-1185">Reference proteome</keyword>
<dbReference type="InterPro" id="IPR036513">
    <property type="entry name" value="STAS_dom_sf"/>
</dbReference>
<feature type="transmembrane region" description="Helical" evidence="5">
    <location>
        <begin position="65"/>
        <end position="85"/>
    </location>
</feature>
<dbReference type="Pfam" id="PF01740">
    <property type="entry name" value="STAS"/>
    <property type="match status" value="1"/>
</dbReference>
<gene>
    <name evidence="7" type="ORF">GCM10009655_28770</name>
</gene>
<dbReference type="EMBL" id="BAAAKW010000071">
    <property type="protein sequence ID" value="GAA1228395.1"/>
    <property type="molecule type" value="Genomic_DNA"/>
</dbReference>
<dbReference type="SUPFAM" id="SSF52091">
    <property type="entry name" value="SpoIIaa-like"/>
    <property type="match status" value="1"/>
</dbReference>
<dbReference type="Pfam" id="PF00916">
    <property type="entry name" value="Sulfate_transp"/>
    <property type="match status" value="1"/>
</dbReference>
<feature type="transmembrane region" description="Helical" evidence="5">
    <location>
        <begin position="177"/>
        <end position="202"/>
    </location>
</feature>
<evidence type="ECO:0000313" key="7">
    <source>
        <dbReference type="EMBL" id="GAA1228395.1"/>
    </source>
</evidence>
<comment type="caution">
    <text evidence="7">The sequence shown here is derived from an EMBL/GenBank/DDBJ whole genome shotgun (WGS) entry which is preliminary data.</text>
</comment>
<dbReference type="InterPro" id="IPR002645">
    <property type="entry name" value="STAS_dom"/>
</dbReference>
<dbReference type="InterPro" id="IPR052706">
    <property type="entry name" value="Membrane-Transporter-like"/>
</dbReference>
<evidence type="ECO:0000256" key="5">
    <source>
        <dbReference type="SAM" id="Phobius"/>
    </source>
</evidence>
<evidence type="ECO:0000256" key="3">
    <source>
        <dbReference type="ARBA" id="ARBA00022989"/>
    </source>
</evidence>
<dbReference type="Proteomes" id="UP001500943">
    <property type="component" value="Unassembled WGS sequence"/>
</dbReference>
<dbReference type="PANTHER" id="PTHR43310">
    <property type="entry name" value="SULFATE TRANSPORTER YBAR-RELATED"/>
    <property type="match status" value="1"/>
</dbReference>
<dbReference type="InterPro" id="IPR011547">
    <property type="entry name" value="SLC26A/SulP_dom"/>
</dbReference>
<keyword evidence="2 5" id="KW-0812">Transmembrane</keyword>
<name>A0ABP4GKZ2_9MICO</name>
<sequence>MVAVYGVENVLPTVLLAGIIQVAFGLSGMARVVRFIPRSVMLRFVNALGVLIFMAQVGNLLNVDWPVYVIGMITLIIVVLLPRFTEAVPAPLVAIVLITAATMIFGINVPTVGNEGNISGVLPGLTPLLVPLNINTLGIVGPTALGVAFVGVLESLLTAKMVDDITDSQSSKGRESWALGVANILAGLYGGVAGCAMVGQTVMNVKLGRARTRLSTLVAGVFLLVLAVVISPLMEAPPMSALAVVMMIVAVCTVNWHSVHPATLRRMPVPETLVMVSTIIVTVATENLAIGIGVGVLLAMMLFARRVAAVTEVDRLLDASGQVVRYHVRGPLFFATSNVLVEQFHHAEDPNRIIIDMPESHVWDASSVAARDAIATKYAARSASVDIQGLNDHSHGFHGRLTGRLNDD</sequence>
<protein>
    <submittedName>
        <fullName evidence="7">SulP family inorganic anion transporter</fullName>
    </submittedName>
</protein>
<feature type="transmembrane region" description="Helical" evidence="5">
    <location>
        <begin position="92"/>
        <end position="112"/>
    </location>
</feature>
<feature type="transmembrane region" description="Helical" evidence="5">
    <location>
        <begin position="40"/>
        <end position="59"/>
    </location>
</feature>
<dbReference type="PANTHER" id="PTHR43310:SF1">
    <property type="entry name" value="SULFATE TRANSPORTER YBAR-RELATED"/>
    <property type="match status" value="1"/>
</dbReference>
<evidence type="ECO:0000313" key="8">
    <source>
        <dbReference type="Proteomes" id="UP001500943"/>
    </source>
</evidence>
<feature type="domain" description="STAS" evidence="6">
    <location>
        <begin position="313"/>
        <end position="408"/>
    </location>
</feature>
<keyword evidence="4 5" id="KW-0472">Membrane</keyword>
<comment type="subcellular location">
    <subcellularLocation>
        <location evidence="1">Membrane</location>
        <topology evidence="1">Multi-pass membrane protein</topology>
    </subcellularLocation>
</comment>
<keyword evidence="3 5" id="KW-1133">Transmembrane helix</keyword>
<evidence type="ECO:0000259" key="6">
    <source>
        <dbReference type="PROSITE" id="PS50801"/>
    </source>
</evidence>
<accession>A0ABP4GKZ2</accession>
<feature type="transmembrane region" description="Helical" evidence="5">
    <location>
        <begin position="214"/>
        <end position="234"/>
    </location>
</feature>
<reference evidence="8" key="1">
    <citation type="journal article" date="2019" name="Int. J. Syst. Evol. Microbiol.">
        <title>The Global Catalogue of Microorganisms (GCM) 10K type strain sequencing project: providing services to taxonomists for standard genome sequencing and annotation.</title>
        <authorList>
            <consortium name="The Broad Institute Genomics Platform"/>
            <consortium name="The Broad Institute Genome Sequencing Center for Infectious Disease"/>
            <person name="Wu L."/>
            <person name="Ma J."/>
        </authorList>
    </citation>
    <scope>NUCLEOTIDE SEQUENCE [LARGE SCALE GENOMIC DNA]</scope>
    <source>
        <strain evidence="8">JCM 12762</strain>
    </source>
</reference>
<evidence type="ECO:0000256" key="1">
    <source>
        <dbReference type="ARBA" id="ARBA00004141"/>
    </source>
</evidence>
<proteinExistence type="predicted"/>
<dbReference type="Gene3D" id="3.30.750.24">
    <property type="entry name" value="STAS domain"/>
    <property type="match status" value="1"/>
</dbReference>
<feature type="transmembrane region" description="Helical" evidence="5">
    <location>
        <begin position="279"/>
        <end position="303"/>
    </location>
</feature>
<feature type="transmembrane region" description="Helical" evidence="5">
    <location>
        <begin position="12"/>
        <end position="33"/>
    </location>
</feature>
<evidence type="ECO:0000256" key="2">
    <source>
        <dbReference type="ARBA" id="ARBA00022692"/>
    </source>
</evidence>
<organism evidence="7 8">
    <name type="scientific">Rhodoglobus aureus</name>
    <dbReference type="NCBI Taxonomy" id="191497"/>
    <lineage>
        <taxon>Bacteria</taxon>
        <taxon>Bacillati</taxon>
        <taxon>Actinomycetota</taxon>
        <taxon>Actinomycetes</taxon>
        <taxon>Micrococcales</taxon>
        <taxon>Microbacteriaceae</taxon>
        <taxon>Rhodoglobus</taxon>
    </lineage>
</organism>
<feature type="transmembrane region" description="Helical" evidence="5">
    <location>
        <begin position="241"/>
        <end position="259"/>
    </location>
</feature>
<dbReference type="PROSITE" id="PS50801">
    <property type="entry name" value="STAS"/>
    <property type="match status" value="1"/>
</dbReference>